<dbReference type="SUPFAM" id="SSF52728">
    <property type="entry name" value="PTS IIb component"/>
    <property type="match status" value="1"/>
</dbReference>
<dbReference type="Pfam" id="PF03830">
    <property type="entry name" value="PTSIIB_sorb"/>
    <property type="match status" value="1"/>
</dbReference>
<dbReference type="InterPro" id="IPR036667">
    <property type="entry name" value="PTS_IIB_sorbose-sp_sf"/>
</dbReference>
<keyword evidence="6" id="KW-0598">Phosphotransferase system</keyword>
<organism evidence="9 10">
    <name type="scientific">Enterococcus cecorum</name>
    <dbReference type="NCBI Taxonomy" id="44008"/>
    <lineage>
        <taxon>Bacteria</taxon>
        <taxon>Bacillati</taxon>
        <taxon>Bacillota</taxon>
        <taxon>Bacilli</taxon>
        <taxon>Lactobacillales</taxon>
        <taxon>Enterococcaceae</taxon>
        <taxon>Enterococcus</taxon>
    </lineage>
</organism>
<evidence type="ECO:0000313" key="10">
    <source>
        <dbReference type="Proteomes" id="UP000196074"/>
    </source>
</evidence>
<protein>
    <recommendedName>
        <fullName evidence="8">PTS EIIB type-4 domain-containing protein</fullName>
    </recommendedName>
</protein>
<evidence type="ECO:0000256" key="3">
    <source>
        <dbReference type="ARBA" id="ARBA00022490"/>
    </source>
</evidence>
<dbReference type="GO" id="GO:0009401">
    <property type="term" value="P:phosphoenolpyruvate-dependent sugar phosphotransferase system"/>
    <property type="evidence" value="ECO:0007669"/>
    <property type="project" value="UniProtKB-KW"/>
</dbReference>
<dbReference type="EMBL" id="NFLC01000011">
    <property type="protein sequence ID" value="OUQ10227.1"/>
    <property type="molecule type" value="Genomic_DNA"/>
</dbReference>
<comment type="caution">
    <text evidence="9">The sequence shown here is derived from an EMBL/GenBank/DDBJ whole genome shotgun (WGS) entry which is preliminary data.</text>
</comment>
<dbReference type="GO" id="GO:0005737">
    <property type="term" value="C:cytoplasm"/>
    <property type="evidence" value="ECO:0007669"/>
    <property type="project" value="UniProtKB-SubCell"/>
</dbReference>
<accession>A0A1Y4QY54</accession>
<evidence type="ECO:0000259" key="8">
    <source>
        <dbReference type="PROSITE" id="PS51101"/>
    </source>
</evidence>
<keyword evidence="7" id="KW-0418">Kinase</keyword>
<evidence type="ECO:0000256" key="4">
    <source>
        <dbReference type="ARBA" id="ARBA00022597"/>
    </source>
</evidence>
<evidence type="ECO:0000256" key="7">
    <source>
        <dbReference type="ARBA" id="ARBA00022777"/>
    </source>
</evidence>
<evidence type="ECO:0000256" key="6">
    <source>
        <dbReference type="ARBA" id="ARBA00022683"/>
    </source>
</evidence>
<keyword evidence="3" id="KW-0963">Cytoplasm</keyword>
<name>A0A1Y4QY54_9ENTE</name>
<dbReference type="InterPro" id="IPR004720">
    <property type="entry name" value="PTS_IIB_sorbose-sp"/>
</dbReference>
<dbReference type="PROSITE" id="PS51101">
    <property type="entry name" value="PTS_EIIB_TYPE_4"/>
    <property type="match status" value="1"/>
</dbReference>
<proteinExistence type="predicted"/>
<reference evidence="10" key="1">
    <citation type="submission" date="2017-04" db="EMBL/GenBank/DDBJ databases">
        <title>Function of individual gut microbiota members based on whole genome sequencing of pure cultures obtained from chicken caecum.</title>
        <authorList>
            <person name="Medvecky M."/>
            <person name="Cejkova D."/>
            <person name="Polansky O."/>
            <person name="Karasova D."/>
            <person name="Kubasova T."/>
            <person name="Cizek A."/>
            <person name="Rychlik I."/>
        </authorList>
    </citation>
    <scope>NUCLEOTIDE SEQUENCE [LARGE SCALE GENOMIC DNA]</scope>
    <source>
        <strain evidence="10">An144</strain>
    </source>
</reference>
<comment type="subcellular location">
    <subcellularLocation>
        <location evidence="1">Cytoplasm</location>
    </subcellularLocation>
</comment>
<dbReference type="GO" id="GO:0008982">
    <property type="term" value="F:protein-N(PI)-phosphohistidine-sugar phosphotransferase activity"/>
    <property type="evidence" value="ECO:0007669"/>
    <property type="project" value="InterPro"/>
</dbReference>
<sequence length="168" mass="18699">MSMTIKQLGIEHVRVDERLIHGQVATLWIGNLGVNRVMVVDDDVVSDEITKSSLKMAVPNGIKLSILRTKTAVERILDGRYSEQKVMIIVKKISTIFDLIDGGVPISSFNLGNVSKKDNTKSVTKSVFLSQNEIDRILDLEKKGVLVTAQMVPMEETVSFSDFYGKDE</sequence>
<evidence type="ECO:0000256" key="5">
    <source>
        <dbReference type="ARBA" id="ARBA00022679"/>
    </source>
</evidence>
<gene>
    <name evidence="9" type="ORF">B5E88_06660</name>
</gene>
<feature type="domain" description="PTS EIIB type-4" evidence="8">
    <location>
        <begin position="6"/>
        <end position="168"/>
    </location>
</feature>
<dbReference type="AlphaFoldDB" id="A0A1Y4QY54"/>
<dbReference type="Proteomes" id="UP000196074">
    <property type="component" value="Unassembled WGS sequence"/>
</dbReference>
<evidence type="ECO:0000256" key="2">
    <source>
        <dbReference type="ARBA" id="ARBA00022448"/>
    </source>
</evidence>
<keyword evidence="2" id="KW-0813">Transport</keyword>
<evidence type="ECO:0000256" key="1">
    <source>
        <dbReference type="ARBA" id="ARBA00004496"/>
    </source>
</evidence>
<keyword evidence="5" id="KW-0808">Transferase</keyword>
<dbReference type="Gene3D" id="3.40.35.10">
    <property type="entry name" value="Phosphotransferase system, sorbose subfamily IIB component"/>
    <property type="match status" value="1"/>
</dbReference>
<dbReference type="GO" id="GO:0016301">
    <property type="term" value="F:kinase activity"/>
    <property type="evidence" value="ECO:0007669"/>
    <property type="project" value="UniProtKB-KW"/>
</dbReference>
<evidence type="ECO:0000313" key="9">
    <source>
        <dbReference type="EMBL" id="OUQ10227.1"/>
    </source>
</evidence>
<keyword evidence="4" id="KW-0762">Sugar transport</keyword>